<dbReference type="Gene3D" id="3.90.550.10">
    <property type="entry name" value="Spore Coat Polysaccharide Biosynthesis Protein SpsA, Chain A"/>
    <property type="match status" value="1"/>
</dbReference>
<dbReference type="CDD" id="cd04179">
    <property type="entry name" value="DPM_DPG-synthase_like"/>
    <property type="match status" value="1"/>
</dbReference>
<accession>A0A3B0W5Q9</accession>
<feature type="domain" description="Glycosyltransferase 2-like" evidence="1">
    <location>
        <begin position="6"/>
        <end position="124"/>
    </location>
</feature>
<dbReference type="AlphaFoldDB" id="A0A3B0W5Q9"/>
<organism evidence="2">
    <name type="scientific">hydrothermal vent metagenome</name>
    <dbReference type="NCBI Taxonomy" id="652676"/>
    <lineage>
        <taxon>unclassified sequences</taxon>
        <taxon>metagenomes</taxon>
        <taxon>ecological metagenomes</taxon>
    </lineage>
</organism>
<evidence type="ECO:0000313" key="2">
    <source>
        <dbReference type="EMBL" id="VAW46067.1"/>
    </source>
</evidence>
<evidence type="ECO:0000259" key="1">
    <source>
        <dbReference type="Pfam" id="PF00535"/>
    </source>
</evidence>
<name>A0A3B0W5Q9_9ZZZZ</name>
<gene>
    <name evidence="2" type="ORF">MNBD_GAMMA03-198</name>
</gene>
<sequence>MNSFAIVIPAYNETLTIRYVILEALKLTSLVIIVNDASTDDTAQIVQTTDAILINLPLNGGKANALQIGFNKALALNVEAVITLDGDAQHHPADIPKLWEYFRHSFNTLCIGSRLKDRQNAPYARRIANEIADFWVGWAAGQPIADSQSGFRLYPSPLLKQLAFPYENKSGFVFESEVLIDAAHLGYDFAFIPIDTVYAENRRASHFRAGFDITQITFMVAKKLLRKWMNVSGLVASLTKKANIVEFIVNSEKD</sequence>
<dbReference type="PANTHER" id="PTHR48090">
    <property type="entry name" value="UNDECAPRENYL-PHOSPHATE 4-DEOXY-4-FORMAMIDO-L-ARABINOSE TRANSFERASE-RELATED"/>
    <property type="match status" value="1"/>
</dbReference>
<dbReference type="InterPro" id="IPR001173">
    <property type="entry name" value="Glyco_trans_2-like"/>
</dbReference>
<dbReference type="EMBL" id="UOFC01000085">
    <property type="protein sequence ID" value="VAW46067.1"/>
    <property type="molecule type" value="Genomic_DNA"/>
</dbReference>
<dbReference type="InterPro" id="IPR029044">
    <property type="entry name" value="Nucleotide-diphossugar_trans"/>
</dbReference>
<protein>
    <recommendedName>
        <fullName evidence="1">Glycosyltransferase 2-like domain-containing protein</fullName>
    </recommendedName>
</protein>
<dbReference type="SUPFAM" id="SSF53448">
    <property type="entry name" value="Nucleotide-diphospho-sugar transferases"/>
    <property type="match status" value="1"/>
</dbReference>
<proteinExistence type="predicted"/>
<dbReference type="PANTHER" id="PTHR48090:SF7">
    <property type="entry name" value="RFBJ PROTEIN"/>
    <property type="match status" value="1"/>
</dbReference>
<dbReference type="InterPro" id="IPR050256">
    <property type="entry name" value="Glycosyltransferase_2"/>
</dbReference>
<dbReference type="Pfam" id="PF00535">
    <property type="entry name" value="Glycos_transf_2"/>
    <property type="match status" value="1"/>
</dbReference>
<reference evidence="2" key="1">
    <citation type="submission" date="2018-06" db="EMBL/GenBank/DDBJ databases">
        <authorList>
            <person name="Zhirakovskaya E."/>
        </authorList>
    </citation>
    <scope>NUCLEOTIDE SEQUENCE</scope>
</reference>